<protein>
    <submittedName>
        <fullName evidence="1">Uncharacterized protein</fullName>
    </submittedName>
</protein>
<evidence type="ECO:0000313" key="2">
    <source>
        <dbReference type="Proteomes" id="UP001470230"/>
    </source>
</evidence>
<sequence length="735" mass="86056">MDLFFSPDLFSPEEDLRKLEEKADYLQSFSGVSITRSILNESKNIHSILMNNSCAARTINLLRLILMRVFNFFEFTSLNEIFKTIMDYPDKMTAHLSPRISQAFTLLILNIHKNLGTFAELVVNYLSFDPSMNYLFAYSTFPAIFGYFTLDYLCELGGDFLIEMFKHQKSNAIRRSRSTGSYFWTNNDNHQNYNNQKVINFANSMVASFFISMHQFFHCLWPIFRTKIIYQPKDVKQLFQFFCDALDNAAYYLTSYHQVVLSTYIAIDRENCTSVIFQDVFAVSLKENFPELTDLFNFFIYLGDQPRSEESNQVFTILTRNRKFSPNIPKLPPPNILQRVPIAMSEYDIYIVTEIVDQDKRFASDSVEMMQSKGFVLKKGYLPFYADIIVPVNEWKNQPPCIETEICQPEKSYTALNSIDMIDQKEKIKENEFKRKYLIIQNVALQNGINELDAIKQAIFPDREISKIPNFRKIQNNEKDFAIFALKRYIQSYKYLENQLNNLLFLKQWSKGVKRCTQLAEITKETLLYCFSSLHVDKVNNSIDPKGRMIPQIRFKKLFETILNPSITPPKLMFYTCIKLLNQIAIKQDSVLTDLFLRYKNYSLNELSDAVHKWADENSRIASHLVNEVQVLRMQFNLKVGERIIALLNVMHHLLTLCKKNHSIGYQSLFDFIIEEINPSKIAEIIIVLKVFVVQNKVVTDALQQSEFIYFENLMNSFYKLLRLNPALMKDFVCY</sequence>
<proteinExistence type="predicted"/>
<dbReference type="EMBL" id="JAPFFF010000012">
    <property type="protein sequence ID" value="KAK8875647.1"/>
    <property type="molecule type" value="Genomic_DNA"/>
</dbReference>
<reference evidence="1 2" key="1">
    <citation type="submission" date="2024-04" db="EMBL/GenBank/DDBJ databases">
        <title>Tritrichomonas musculus Genome.</title>
        <authorList>
            <person name="Alves-Ferreira E."/>
            <person name="Grigg M."/>
            <person name="Lorenzi H."/>
            <person name="Galac M."/>
        </authorList>
    </citation>
    <scope>NUCLEOTIDE SEQUENCE [LARGE SCALE GENOMIC DNA]</scope>
    <source>
        <strain evidence="1 2">EAF2021</strain>
    </source>
</reference>
<dbReference type="Proteomes" id="UP001470230">
    <property type="component" value="Unassembled WGS sequence"/>
</dbReference>
<keyword evidence="2" id="KW-1185">Reference proteome</keyword>
<gene>
    <name evidence="1" type="ORF">M9Y10_005819</name>
</gene>
<organism evidence="1 2">
    <name type="scientific">Tritrichomonas musculus</name>
    <dbReference type="NCBI Taxonomy" id="1915356"/>
    <lineage>
        <taxon>Eukaryota</taxon>
        <taxon>Metamonada</taxon>
        <taxon>Parabasalia</taxon>
        <taxon>Tritrichomonadida</taxon>
        <taxon>Tritrichomonadidae</taxon>
        <taxon>Tritrichomonas</taxon>
    </lineage>
</organism>
<name>A0ABR2JET0_9EUKA</name>
<evidence type="ECO:0000313" key="1">
    <source>
        <dbReference type="EMBL" id="KAK8875647.1"/>
    </source>
</evidence>
<comment type="caution">
    <text evidence="1">The sequence shown here is derived from an EMBL/GenBank/DDBJ whole genome shotgun (WGS) entry which is preliminary data.</text>
</comment>
<accession>A0ABR2JET0</accession>